<organism evidence="4 5">
    <name type="scientific">Lichenifustis flavocetrariae</name>
    <dbReference type="NCBI Taxonomy" id="2949735"/>
    <lineage>
        <taxon>Bacteria</taxon>
        <taxon>Pseudomonadati</taxon>
        <taxon>Pseudomonadota</taxon>
        <taxon>Alphaproteobacteria</taxon>
        <taxon>Hyphomicrobiales</taxon>
        <taxon>Lichenihabitantaceae</taxon>
        <taxon>Lichenifustis</taxon>
    </lineage>
</organism>
<sequence>MAFFITQHIVSRCHYPIWLWLTLSKEISMRTLRFSQYGEPKEVLRLEETDIPEPKAGHVRVKVHACGLNPADWALCRGLFAGNLPRGIGLDLSGTVDTIGEGVADVAVGDRVLGVPAYQDYASAGAADYAVLAVWTAVPAGLDLLQAAALPMAIETSFRCLDILGVAAGHTLFVYGAGTMIGFAAVQMARLRGARVIAAAGDTFAGQLRALGAEVTPYGAGMVERVRELAGGKPDLILDAGPVSEVLPDLLEVADHDARRIVTVSNHGPAAEALGVRNSFEGPLDYGALGEFARLAAEGRFKVPVARSFPLSDWRSAVDLSLTGRAQGKLMLTLNF</sequence>
<evidence type="ECO:0000313" key="4">
    <source>
        <dbReference type="EMBL" id="MCW6513190.1"/>
    </source>
</evidence>
<keyword evidence="2" id="KW-0472">Membrane</keyword>
<dbReference type="SUPFAM" id="SSF50129">
    <property type="entry name" value="GroES-like"/>
    <property type="match status" value="1"/>
</dbReference>
<dbReference type="AlphaFoldDB" id="A0AA42CS69"/>
<dbReference type="SUPFAM" id="SSF51735">
    <property type="entry name" value="NAD(P)-binding Rossmann-fold domains"/>
    <property type="match status" value="1"/>
</dbReference>
<keyword evidence="2" id="KW-0812">Transmembrane</keyword>
<keyword evidence="5" id="KW-1185">Reference proteome</keyword>
<dbReference type="Gene3D" id="3.90.180.10">
    <property type="entry name" value="Medium-chain alcohol dehydrogenases, catalytic domain"/>
    <property type="match status" value="1"/>
</dbReference>
<keyword evidence="2" id="KW-1133">Transmembrane helix</keyword>
<gene>
    <name evidence="4" type="ORF">M8523_35705</name>
</gene>
<feature type="transmembrane region" description="Helical" evidence="2">
    <location>
        <begin position="163"/>
        <end position="186"/>
    </location>
</feature>
<dbReference type="PANTHER" id="PTHR44154">
    <property type="entry name" value="QUINONE OXIDOREDUCTASE"/>
    <property type="match status" value="1"/>
</dbReference>
<protein>
    <submittedName>
        <fullName evidence="4">NADP-dependent oxidoreductase</fullName>
    </submittedName>
</protein>
<dbReference type="Gene3D" id="3.40.50.720">
    <property type="entry name" value="NAD(P)-binding Rossmann-like Domain"/>
    <property type="match status" value="1"/>
</dbReference>
<comment type="caution">
    <text evidence="4">The sequence shown here is derived from an EMBL/GenBank/DDBJ whole genome shotgun (WGS) entry which is preliminary data.</text>
</comment>
<evidence type="ECO:0000256" key="2">
    <source>
        <dbReference type="SAM" id="Phobius"/>
    </source>
</evidence>
<keyword evidence="1" id="KW-0521">NADP</keyword>
<dbReference type="InterPro" id="IPR011032">
    <property type="entry name" value="GroES-like_sf"/>
</dbReference>
<accession>A0AA42CS69</accession>
<dbReference type="InterPro" id="IPR051603">
    <property type="entry name" value="Zinc-ADH_QOR/CCCR"/>
</dbReference>
<dbReference type="EMBL" id="JAMOIM010000109">
    <property type="protein sequence ID" value="MCW6513190.1"/>
    <property type="molecule type" value="Genomic_DNA"/>
</dbReference>
<evidence type="ECO:0000256" key="1">
    <source>
        <dbReference type="ARBA" id="ARBA00022857"/>
    </source>
</evidence>
<dbReference type="Pfam" id="PF00107">
    <property type="entry name" value="ADH_zinc_N"/>
    <property type="match status" value="1"/>
</dbReference>
<dbReference type="Pfam" id="PF08240">
    <property type="entry name" value="ADH_N"/>
    <property type="match status" value="1"/>
</dbReference>
<feature type="domain" description="Enoyl reductase (ER)" evidence="3">
    <location>
        <begin position="42"/>
        <end position="332"/>
    </location>
</feature>
<name>A0AA42CS69_9HYPH</name>
<dbReference type="InterPro" id="IPR020843">
    <property type="entry name" value="ER"/>
</dbReference>
<dbReference type="Proteomes" id="UP001165667">
    <property type="component" value="Unassembled WGS sequence"/>
</dbReference>
<reference evidence="4" key="1">
    <citation type="submission" date="2022-05" db="EMBL/GenBank/DDBJ databases">
        <authorList>
            <person name="Pankratov T."/>
        </authorList>
    </citation>
    <scope>NUCLEOTIDE SEQUENCE</scope>
    <source>
        <strain evidence="4">BP6-180914</strain>
    </source>
</reference>
<dbReference type="RefSeq" id="WP_282589560.1">
    <property type="nucleotide sequence ID" value="NZ_JAMOIM010000109.1"/>
</dbReference>
<dbReference type="CDD" id="cd05289">
    <property type="entry name" value="MDR_like_2"/>
    <property type="match status" value="1"/>
</dbReference>
<evidence type="ECO:0000313" key="5">
    <source>
        <dbReference type="Proteomes" id="UP001165667"/>
    </source>
</evidence>
<dbReference type="InterPro" id="IPR013149">
    <property type="entry name" value="ADH-like_C"/>
</dbReference>
<dbReference type="InterPro" id="IPR013154">
    <property type="entry name" value="ADH-like_N"/>
</dbReference>
<dbReference type="SMART" id="SM00829">
    <property type="entry name" value="PKS_ER"/>
    <property type="match status" value="1"/>
</dbReference>
<dbReference type="InterPro" id="IPR036291">
    <property type="entry name" value="NAD(P)-bd_dom_sf"/>
</dbReference>
<proteinExistence type="predicted"/>
<evidence type="ECO:0000259" key="3">
    <source>
        <dbReference type="SMART" id="SM00829"/>
    </source>
</evidence>
<dbReference type="GO" id="GO:0016491">
    <property type="term" value="F:oxidoreductase activity"/>
    <property type="evidence" value="ECO:0007669"/>
    <property type="project" value="InterPro"/>
</dbReference>
<dbReference type="PANTHER" id="PTHR44154:SF1">
    <property type="entry name" value="QUINONE OXIDOREDUCTASE"/>
    <property type="match status" value="1"/>
</dbReference>